<feature type="domain" description="Phosphoribosyltransferase" evidence="1">
    <location>
        <begin position="6"/>
        <end position="107"/>
    </location>
</feature>
<gene>
    <name evidence="2" type="ORF">C2G38_817110</name>
</gene>
<dbReference type="STRING" id="44941.A0A397TYQ9"/>
<organism evidence="2 3">
    <name type="scientific">Gigaspora rosea</name>
    <dbReference type="NCBI Taxonomy" id="44941"/>
    <lineage>
        <taxon>Eukaryota</taxon>
        <taxon>Fungi</taxon>
        <taxon>Fungi incertae sedis</taxon>
        <taxon>Mucoromycota</taxon>
        <taxon>Glomeromycotina</taxon>
        <taxon>Glomeromycetes</taxon>
        <taxon>Diversisporales</taxon>
        <taxon>Gigasporaceae</taxon>
        <taxon>Gigaspora</taxon>
    </lineage>
</organism>
<sequence length="120" mass="13475">MANIRVSSHPLVAHKISILRNKNTKPKLVRELMREIGQLLAYEATADLPTKSTSPLESPLTTYTGTELATTIGLVPILRSGLIFVDVLQDLIPSARVLHLGIFRERVMFIHMKRIITTQF</sequence>
<proteinExistence type="predicted"/>
<evidence type="ECO:0000313" key="3">
    <source>
        <dbReference type="Proteomes" id="UP000266673"/>
    </source>
</evidence>
<evidence type="ECO:0000259" key="1">
    <source>
        <dbReference type="Pfam" id="PF14681"/>
    </source>
</evidence>
<dbReference type="Gene3D" id="3.40.50.2020">
    <property type="match status" value="1"/>
</dbReference>
<dbReference type="OrthoDB" id="10257085at2759"/>
<keyword evidence="3" id="KW-1185">Reference proteome</keyword>
<dbReference type="Pfam" id="PF14681">
    <property type="entry name" value="UPRTase"/>
    <property type="match status" value="1"/>
</dbReference>
<comment type="caution">
    <text evidence="2">The sequence shown here is derived from an EMBL/GenBank/DDBJ whole genome shotgun (WGS) entry which is preliminary data.</text>
</comment>
<dbReference type="SUPFAM" id="SSF53271">
    <property type="entry name" value="PRTase-like"/>
    <property type="match status" value="1"/>
</dbReference>
<dbReference type="EMBL" id="QKWP01002509">
    <property type="protein sequence ID" value="RIB03084.1"/>
    <property type="molecule type" value="Genomic_DNA"/>
</dbReference>
<dbReference type="GO" id="GO:0016757">
    <property type="term" value="F:glycosyltransferase activity"/>
    <property type="evidence" value="ECO:0007669"/>
    <property type="project" value="UniProtKB-KW"/>
</dbReference>
<accession>A0A397TYQ9</accession>
<dbReference type="InterPro" id="IPR000836">
    <property type="entry name" value="PRTase_dom"/>
</dbReference>
<protein>
    <submittedName>
        <fullName evidence="2">Uracil phosphoribosyltransferase-domain-containing protein</fullName>
    </submittedName>
</protein>
<dbReference type="AlphaFoldDB" id="A0A397TYQ9"/>
<keyword evidence="2" id="KW-0808">Transferase</keyword>
<name>A0A397TYQ9_9GLOM</name>
<dbReference type="Proteomes" id="UP000266673">
    <property type="component" value="Unassembled WGS sequence"/>
</dbReference>
<evidence type="ECO:0000313" key="2">
    <source>
        <dbReference type="EMBL" id="RIB03084.1"/>
    </source>
</evidence>
<reference evidence="2 3" key="1">
    <citation type="submission" date="2018-06" db="EMBL/GenBank/DDBJ databases">
        <title>Comparative genomics reveals the genomic features of Rhizophagus irregularis, R. cerebriforme, R. diaphanum and Gigaspora rosea, and their symbiotic lifestyle signature.</title>
        <authorList>
            <person name="Morin E."/>
            <person name="San Clemente H."/>
            <person name="Chen E.C.H."/>
            <person name="De La Providencia I."/>
            <person name="Hainaut M."/>
            <person name="Kuo A."/>
            <person name="Kohler A."/>
            <person name="Murat C."/>
            <person name="Tang N."/>
            <person name="Roy S."/>
            <person name="Loubradou J."/>
            <person name="Henrissat B."/>
            <person name="Grigoriev I.V."/>
            <person name="Corradi N."/>
            <person name="Roux C."/>
            <person name="Martin F.M."/>
        </authorList>
    </citation>
    <scope>NUCLEOTIDE SEQUENCE [LARGE SCALE GENOMIC DNA]</scope>
    <source>
        <strain evidence="2 3">DAOM 194757</strain>
    </source>
</reference>
<keyword evidence="2" id="KW-0328">Glycosyltransferase</keyword>
<dbReference type="InterPro" id="IPR029057">
    <property type="entry name" value="PRTase-like"/>
</dbReference>